<gene>
    <name evidence="2" type="ORF">CSKR_201650</name>
</gene>
<comment type="caution">
    <text evidence="2">The sequence shown here is derived from an EMBL/GenBank/DDBJ whole genome shotgun (WGS) entry which is preliminary data.</text>
</comment>
<accession>A0A8T1MT79</accession>
<feature type="region of interest" description="Disordered" evidence="1">
    <location>
        <begin position="1"/>
        <end position="30"/>
    </location>
</feature>
<proteinExistence type="predicted"/>
<feature type="region of interest" description="Disordered" evidence="1">
    <location>
        <begin position="541"/>
        <end position="561"/>
    </location>
</feature>
<feature type="region of interest" description="Disordered" evidence="1">
    <location>
        <begin position="1367"/>
        <end position="1396"/>
    </location>
</feature>
<feature type="compositionally biased region" description="Polar residues" evidence="1">
    <location>
        <begin position="620"/>
        <end position="637"/>
    </location>
</feature>
<feature type="region of interest" description="Disordered" evidence="1">
    <location>
        <begin position="790"/>
        <end position="813"/>
    </location>
</feature>
<keyword evidence="3" id="KW-1185">Reference proteome</keyword>
<protein>
    <submittedName>
        <fullName evidence="2">Uncharacterized protein</fullName>
    </submittedName>
</protein>
<reference evidence="2 3" key="2">
    <citation type="journal article" date="2021" name="Genomics">
        <title>High-quality reference genome for Clonorchis sinensis.</title>
        <authorList>
            <person name="Young N.D."/>
            <person name="Stroehlein A.J."/>
            <person name="Kinkar L."/>
            <person name="Wang T."/>
            <person name="Sohn W.M."/>
            <person name="Chang B.C.H."/>
            <person name="Kaur P."/>
            <person name="Weisz D."/>
            <person name="Dudchenko O."/>
            <person name="Aiden E.L."/>
            <person name="Korhonen P.K."/>
            <person name="Gasser R.B."/>
        </authorList>
    </citation>
    <scope>NUCLEOTIDE SEQUENCE [LARGE SCALE GENOMIC DNA]</scope>
    <source>
        <strain evidence="2">Cs-k2</strain>
    </source>
</reference>
<sequence length="1396" mass="154942">MHASLASIGRACTVEDEEPPETPSRSSIDSQIEYVPSEPRWSPAVSLPVRDLIQRTTTLTKQTCIVPYFCKVIPLEQSVQENKQNEQAPCVSTGAPELISSPVEIDARLNRLSRLHRLCELVRKTIWLDSMAGVCNELSSSWINLSRQSDRITSKEYSNLDACNSSFSHIPKPVCQSSMRTATHYSATRPTCSGDSTRTQDLPQSDPYSSRNSASTYASQLGELRVLCESLRQSLTQTKRFGHEQYTLHEQWRNSAGGRFSAVHNTTLSPLRLLGVCTTELTSMTLLSAHHLVFSGLSLLAHSDLTRFTHGDLWEMMRGMEELDILSRHIQNNRRLAHSISLRLFLTRNLARSHGTCNWHQLLETEVFSRAITPVPSVSVGYLFVILADQRSIRLSDTVFRQLCTICSHDQPALEVGGGISTQHRPSAEDEKPGRSNLVEAFRNYLHDNYGRSASEYLRSEYEFISGFLDVLSQSTNLLYHVEKLKLVCSAAAAAQSKKAELSRDFQSMRVSYSPFGTPTSSHAMSVEGKHGILIRRGSGEKISAKQQQQEQNFASSSRTKERHKDVISYYQNTLHRACTLDRYVATGSTVCPLSEDTAEINGKTSHSRPAEASSDTEDAQTNVEEQNTDCQRNTKKSVQWSDHREISTRHQVIGRFLEMMWQYSEQRLNTMFLIPPEYQITTIQSCGLPDVPATRESQSNWKLSPCLCLSPSKLHNFASKVQEVAKSDVFPAGLVPVLKRQALKLDELAHRRCYFSELLKLIASTRRYHCPPEPDPTFLVSQQSVSDGHCSLSTTQRPATSPQSPGTAISSGFTESNSVECVTSILTRLRLDDELPAKVSRTPEENGHSRTPPICSSALRTAMVSTVQLLLQCAQHFSPSSSTHNEDTHIRMVVSCLSSMGFHTKLEAPLKLTGLQSSERVQSAYNICRRLSAVAFRLLRLISSIADNTTACYQDILLNCMCHSEKDVYPGSVGLLRLVSRTALEETATIAHLLAQCTLVHGLVRTVVNNIHRYCTPPEQHIPSPEEHLDTVANNEPDWSISTNILSHLRLGIPSAVRFFKVFHCLQTIDQSISHLSRRIKHMQLLDESLFRNVCDAVLRQLYAAGSLSDANAETVHTDYVDGLVDCFNDLAPLLTCTNRHTPCVCPFHEHVYISVCRTLFELFCGTWYDSLQSRLQTLDTSQSGFLLLNRTARTFRLMIDSVLGQKSPLPVRLRRILHECDSFQQLRASSSDSCEDLLYCFNTSCPSGCEFSPPSSAPNSPAFSVVQPSFSPVPAHFLGIPEVQSPPDNTSMAPSCSTPDCTADCSSVSSTSSSSSTAKRLRIKFANRLNAPADTIAALAAGVRTSFMTSFKTLSAVGESKLTSSNLFMHPSTSPLPTRSPSPSPDHNSAATSK</sequence>
<feature type="region of interest" description="Disordered" evidence="1">
    <location>
        <begin position="186"/>
        <end position="213"/>
    </location>
</feature>
<feature type="region of interest" description="Disordered" evidence="1">
    <location>
        <begin position="600"/>
        <end position="637"/>
    </location>
</feature>
<feature type="compositionally biased region" description="Polar residues" evidence="1">
    <location>
        <begin position="545"/>
        <end position="558"/>
    </location>
</feature>
<reference evidence="2 3" key="1">
    <citation type="journal article" date="2018" name="Biotechnol. Adv.">
        <title>Improved genomic resources and new bioinformatic workflow for the carcinogenic parasite Clonorchis sinensis: Biotechnological implications.</title>
        <authorList>
            <person name="Wang D."/>
            <person name="Korhonen P.K."/>
            <person name="Gasser R.B."/>
            <person name="Young N.D."/>
        </authorList>
    </citation>
    <scope>NUCLEOTIDE SEQUENCE [LARGE SCALE GENOMIC DNA]</scope>
    <source>
        <strain evidence="2">Cs-k2</strain>
    </source>
</reference>
<dbReference type="Proteomes" id="UP000286415">
    <property type="component" value="Unassembled WGS sequence"/>
</dbReference>
<dbReference type="EMBL" id="NIRI02000042">
    <property type="protein sequence ID" value="KAG5452363.1"/>
    <property type="molecule type" value="Genomic_DNA"/>
</dbReference>
<evidence type="ECO:0000256" key="1">
    <source>
        <dbReference type="SAM" id="MobiDB-lite"/>
    </source>
</evidence>
<organism evidence="2 3">
    <name type="scientific">Clonorchis sinensis</name>
    <name type="common">Chinese liver fluke</name>
    <dbReference type="NCBI Taxonomy" id="79923"/>
    <lineage>
        <taxon>Eukaryota</taxon>
        <taxon>Metazoa</taxon>
        <taxon>Spiralia</taxon>
        <taxon>Lophotrochozoa</taxon>
        <taxon>Platyhelminthes</taxon>
        <taxon>Trematoda</taxon>
        <taxon>Digenea</taxon>
        <taxon>Opisthorchiida</taxon>
        <taxon>Opisthorchiata</taxon>
        <taxon>Opisthorchiidae</taxon>
        <taxon>Clonorchis</taxon>
    </lineage>
</organism>
<evidence type="ECO:0000313" key="2">
    <source>
        <dbReference type="EMBL" id="KAG5452363.1"/>
    </source>
</evidence>
<name>A0A8T1MT79_CLOSI</name>
<evidence type="ECO:0000313" key="3">
    <source>
        <dbReference type="Proteomes" id="UP000286415"/>
    </source>
</evidence>
<dbReference type="OrthoDB" id="6579237at2759"/>